<evidence type="ECO:0000313" key="3">
    <source>
        <dbReference type="Proteomes" id="UP001148614"/>
    </source>
</evidence>
<reference evidence="2" key="1">
    <citation type="submission" date="2022-07" db="EMBL/GenBank/DDBJ databases">
        <title>Genome Sequence of Xylaria arbuscula.</title>
        <authorList>
            <person name="Buettner E."/>
        </authorList>
    </citation>
    <scope>NUCLEOTIDE SEQUENCE</scope>
    <source>
        <strain evidence="2">VT107</strain>
    </source>
</reference>
<dbReference type="SUPFAM" id="SSF75304">
    <property type="entry name" value="Amidase signature (AS) enzymes"/>
    <property type="match status" value="1"/>
</dbReference>
<dbReference type="EMBL" id="JANPWZ010001650">
    <property type="protein sequence ID" value="KAJ3564184.1"/>
    <property type="molecule type" value="Genomic_DNA"/>
</dbReference>
<dbReference type="PANTHER" id="PTHR46310">
    <property type="entry name" value="AMIDASE 1"/>
    <property type="match status" value="1"/>
</dbReference>
<proteinExistence type="predicted"/>
<accession>A0A9W8N9E1</accession>
<keyword evidence="3" id="KW-1185">Reference proteome</keyword>
<dbReference type="Pfam" id="PF01425">
    <property type="entry name" value="Amidase"/>
    <property type="match status" value="1"/>
</dbReference>
<comment type="caution">
    <text evidence="2">The sequence shown here is derived from an EMBL/GenBank/DDBJ whole genome shotgun (WGS) entry which is preliminary data.</text>
</comment>
<dbReference type="PANTHER" id="PTHR46310:SF7">
    <property type="entry name" value="AMIDASE 1"/>
    <property type="match status" value="1"/>
</dbReference>
<dbReference type="InterPro" id="IPR023631">
    <property type="entry name" value="Amidase_dom"/>
</dbReference>
<sequence>MIASREMFELAGVDASISFLLGHSRYEARPLQPASQCSGYFQKAPGNVETLRIWREDRLDRDDVFHPEFLRNVIFGGVESFNVKLTDDAHNLLRSWGTKSVGYDDSINITNGPYLVNLGIIHSVWRIYEDHQLAFSQAIWPTARDSHYSHLRGIRFTIKDNFHVRGIKTTLGNRAFFETYSTQRSNAAVVTKLLEAGAHLVGKTHLSSFAMMEHPTQSVDYQAPFNPRGDGYLIPGGSSSGSAASMASYDWLDIAICSDTTGSSRIPAFQMGLFGFRPSTNSILDDGLVKAWPGFDTPAWIGRDLGIFPHVCGALADGALDNLSNRTSPMRSILYPTDFIPPEAKAQVEAMDDFLDDVSKSMGVKTEKISIHDDWSKSSPVAEKDLHKYLFKLTHDGWFYSANHSFKSFSEEYKKKNGRPPFVTELVRWKLGGEVSDREHQELMHRLSIFKDWFIKQYLMNRTSLVALHIDKAQAKYRDIYPGDADPNVPGLRSTYLSAILGAPELAIPITQLPYSSRISNKEEQLPIVVSLMGSPEADLQLLDWTLEALEKSGRSTKVKTGKVAF</sequence>
<name>A0A9W8N9E1_9PEZI</name>
<organism evidence="2 3">
    <name type="scientific">Xylaria arbuscula</name>
    <dbReference type="NCBI Taxonomy" id="114810"/>
    <lineage>
        <taxon>Eukaryota</taxon>
        <taxon>Fungi</taxon>
        <taxon>Dikarya</taxon>
        <taxon>Ascomycota</taxon>
        <taxon>Pezizomycotina</taxon>
        <taxon>Sordariomycetes</taxon>
        <taxon>Xylariomycetidae</taxon>
        <taxon>Xylariales</taxon>
        <taxon>Xylariaceae</taxon>
        <taxon>Xylaria</taxon>
    </lineage>
</organism>
<evidence type="ECO:0000259" key="1">
    <source>
        <dbReference type="Pfam" id="PF01425"/>
    </source>
</evidence>
<feature type="domain" description="Amidase" evidence="1">
    <location>
        <begin position="147"/>
        <end position="298"/>
    </location>
</feature>
<dbReference type="Gene3D" id="3.90.1300.10">
    <property type="entry name" value="Amidase signature (AS) domain"/>
    <property type="match status" value="1"/>
</dbReference>
<dbReference type="Proteomes" id="UP001148614">
    <property type="component" value="Unassembled WGS sequence"/>
</dbReference>
<gene>
    <name evidence="2" type="ORF">NPX13_g7932</name>
</gene>
<protein>
    <recommendedName>
        <fullName evidence="1">Amidase domain-containing protein</fullName>
    </recommendedName>
</protein>
<dbReference type="InterPro" id="IPR036928">
    <property type="entry name" value="AS_sf"/>
</dbReference>
<dbReference type="AlphaFoldDB" id="A0A9W8N9E1"/>
<evidence type="ECO:0000313" key="2">
    <source>
        <dbReference type="EMBL" id="KAJ3564184.1"/>
    </source>
</evidence>